<keyword evidence="3" id="KW-1185">Reference proteome</keyword>
<sequence length="76" mass="9176">AVLTRWTSHYLAFRRLLEMRAILEFIVTKDRMQPESQLVTGDKKSKEKAQAMIKVIENHDFWLALVRYVYFIEDTW</sequence>
<dbReference type="EMBL" id="ML769470">
    <property type="protein sequence ID" value="KAE9399392.1"/>
    <property type="molecule type" value="Genomic_DNA"/>
</dbReference>
<evidence type="ECO:0000313" key="3">
    <source>
        <dbReference type="Proteomes" id="UP000799118"/>
    </source>
</evidence>
<organism evidence="2 3">
    <name type="scientific">Gymnopus androsaceus JB14</name>
    <dbReference type="NCBI Taxonomy" id="1447944"/>
    <lineage>
        <taxon>Eukaryota</taxon>
        <taxon>Fungi</taxon>
        <taxon>Dikarya</taxon>
        <taxon>Basidiomycota</taxon>
        <taxon>Agaricomycotina</taxon>
        <taxon>Agaricomycetes</taxon>
        <taxon>Agaricomycetidae</taxon>
        <taxon>Agaricales</taxon>
        <taxon>Marasmiineae</taxon>
        <taxon>Omphalotaceae</taxon>
        <taxon>Gymnopus</taxon>
    </lineage>
</organism>
<evidence type="ECO:0000313" key="2">
    <source>
        <dbReference type="EMBL" id="KAE9399392.1"/>
    </source>
</evidence>
<gene>
    <name evidence="2" type="ORF">BT96DRAFT_820684</name>
    <name evidence="1" type="ORF">BT96DRAFT_840417</name>
</gene>
<feature type="non-terminal residue" evidence="2">
    <location>
        <position position="1"/>
    </location>
</feature>
<proteinExistence type="predicted"/>
<reference evidence="2" key="1">
    <citation type="journal article" date="2019" name="Environ. Microbiol.">
        <title>Fungal ecological strategies reflected in gene transcription - a case study of two litter decomposers.</title>
        <authorList>
            <person name="Barbi F."/>
            <person name="Kohler A."/>
            <person name="Barry K."/>
            <person name="Baskaran P."/>
            <person name="Daum C."/>
            <person name="Fauchery L."/>
            <person name="Ihrmark K."/>
            <person name="Kuo A."/>
            <person name="LaButti K."/>
            <person name="Lipzen A."/>
            <person name="Morin E."/>
            <person name="Grigoriev I.V."/>
            <person name="Henrissat B."/>
            <person name="Lindahl B."/>
            <person name="Martin F."/>
        </authorList>
    </citation>
    <scope>NUCLEOTIDE SEQUENCE</scope>
    <source>
        <strain evidence="2">JB14</strain>
    </source>
</reference>
<accession>A0A6A4HKJ1</accession>
<dbReference type="AlphaFoldDB" id="A0A6A4HKJ1"/>
<dbReference type="OrthoDB" id="3270520at2759"/>
<evidence type="ECO:0000313" key="1">
    <source>
        <dbReference type="EMBL" id="KAE9385656.1"/>
    </source>
</evidence>
<name>A0A6A4HKJ1_9AGAR</name>
<dbReference type="Proteomes" id="UP000799118">
    <property type="component" value="Unassembled WGS sequence"/>
</dbReference>
<dbReference type="EMBL" id="ML769958">
    <property type="protein sequence ID" value="KAE9385656.1"/>
    <property type="molecule type" value="Genomic_DNA"/>
</dbReference>
<protein>
    <submittedName>
        <fullName evidence="2">Uncharacterized protein</fullName>
    </submittedName>
</protein>